<keyword evidence="16" id="KW-1185">Reference proteome</keyword>
<evidence type="ECO:0008006" key="17">
    <source>
        <dbReference type="Google" id="ProtNLM"/>
    </source>
</evidence>
<evidence type="ECO:0000256" key="3">
    <source>
        <dbReference type="ARBA" id="ARBA00022490"/>
    </source>
</evidence>
<protein>
    <recommendedName>
        <fullName evidence="17">Myosin motor domain-containing protein</fullName>
    </recommendedName>
</protein>
<gene>
    <name evidence="15" type="ORF">BaRGS_00036536</name>
</gene>
<keyword evidence="3" id="KW-0963">Cytoplasm</keyword>
<dbReference type="PANTHER" id="PTHR46256:SF3">
    <property type="entry name" value="MYOSIN MOTOR DOMAIN-CONTAINING PROTEIN"/>
    <property type="match status" value="1"/>
</dbReference>
<dbReference type="Pfam" id="PF03166">
    <property type="entry name" value="MH2"/>
    <property type="match status" value="1"/>
</dbReference>
<dbReference type="InterPro" id="IPR001609">
    <property type="entry name" value="Myosin_head_motor_dom-like"/>
</dbReference>
<keyword evidence="6 11" id="KW-0067">ATP-binding</keyword>
<dbReference type="GO" id="GO:0042995">
    <property type="term" value="C:cell projection"/>
    <property type="evidence" value="ECO:0007669"/>
    <property type="project" value="UniProtKB-SubCell"/>
</dbReference>
<dbReference type="AlphaFoldDB" id="A0ABD0JBV0"/>
<dbReference type="InterPro" id="IPR036961">
    <property type="entry name" value="Kinesin_motor_dom_sf"/>
</dbReference>
<name>A0ABD0JBV0_9CAEN</name>
<dbReference type="GO" id="GO:0016459">
    <property type="term" value="C:myosin complex"/>
    <property type="evidence" value="ECO:0007669"/>
    <property type="project" value="UniProtKB-KW"/>
</dbReference>
<feature type="binding site" evidence="11">
    <location>
        <begin position="39"/>
        <end position="46"/>
    </location>
    <ligand>
        <name>ATP</name>
        <dbReference type="ChEBI" id="CHEBI:30616"/>
    </ligand>
</feature>
<dbReference type="InterPro" id="IPR027417">
    <property type="entry name" value="P-loop_NTPase"/>
</dbReference>
<dbReference type="InterPro" id="IPR017855">
    <property type="entry name" value="SMAD-like_dom_sf"/>
</dbReference>
<organism evidence="15 16">
    <name type="scientific">Batillaria attramentaria</name>
    <dbReference type="NCBI Taxonomy" id="370345"/>
    <lineage>
        <taxon>Eukaryota</taxon>
        <taxon>Metazoa</taxon>
        <taxon>Spiralia</taxon>
        <taxon>Lophotrochozoa</taxon>
        <taxon>Mollusca</taxon>
        <taxon>Gastropoda</taxon>
        <taxon>Caenogastropoda</taxon>
        <taxon>Sorbeoconcha</taxon>
        <taxon>Cerithioidea</taxon>
        <taxon>Batillariidae</taxon>
        <taxon>Batillaria</taxon>
    </lineage>
</organism>
<dbReference type="Gene3D" id="1.20.120.720">
    <property type="entry name" value="Myosin VI head, motor domain, U50 subdomain"/>
    <property type="match status" value="1"/>
</dbReference>
<keyword evidence="10" id="KW-0966">Cell projection</keyword>
<dbReference type="GO" id="GO:0005524">
    <property type="term" value="F:ATP binding"/>
    <property type="evidence" value="ECO:0007669"/>
    <property type="project" value="UniProtKB-UniRule"/>
</dbReference>
<reference evidence="15 16" key="1">
    <citation type="journal article" date="2023" name="Sci. Data">
        <title>Genome assembly of the Korean intertidal mud-creeper Batillaria attramentaria.</title>
        <authorList>
            <person name="Patra A.K."/>
            <person name="Ho P.T."/>
            <person name="Jun S."/>
            <person name="Lee S.J."/>
            <person name="Kim Y."/>
            <person name="Won Y.J."/>
        </authorList>
    </citation>
    <scope>NUCLEOTIDE SEQUENCE [LARGE SCALE GENOMIC DNA]</scope>
    <source>
        <strain evidence="15">Wonlab-2016</strain>
    </source>
</reference>
<feature type="non-terminal residue" evidence="15">
    <location>
        <position position="1027"/>
    </location>
</feature>
<keyword evidence="5 11" id="KW-0547">Nucleotide-binding</keyword>
<dbReference type="EMBL" id="JACVVK020000517">
    <property type="protein sequence ID" value="KAK7469470.1"/>
    <property type="molecule type" value="Genomic_DNA"/>
</dbReference>
<comment type="subcellular location">
    <subcellularLocation>
        <location evidence="2">Cell projection</location>
    </subcellularLocation>
    <subcellularLocation>
        <location evidence="1">Cytoplasm</location>
        <location evidence="1">Cytoskeleton</location>
    </subcellularLocation>
</comment>
<comment type="caution">
    <text evidence="15">The sequence shown here is derived from an EMBL/GenBank/DDBJ whole genome shotgun (WGS) entry which is preliminary data.</text>
</comment>
<feature type="domain" description="MH2" evidence="13">
    <location>
        <begin position="752"/>
        <end position="946"/>
    </location>
</feature>
<proteinExistence type="inferred from homology"/>
<evidence type="ECO:0000256" key="5">
    <source>
        <dbReference type="ARBA" id="ARBA00022741"/>
    </source>
</evidence>
<evidence type="ECO:0000256" key="12">
    <source>
        <dbReference type="SAM" id="MobiDB-lite"/>
    </source>
</evidence>
<feature type="region of interest" description="Disordered" evidence="12">
    <location>
        <begin position="693"/>
        <end position="724"/>
    </location>
</feature>
<comment type="similarity">
    <text evidence="11">Belongs to the TRAFAC class myosin-kinesin ATPase superfamily. Myosin family.</text>
</comment>
<dbReference type="PROSITE" id="PS51076">
    <property type="entry name" value="MH2"/>
    <property type="match status" value="1"/>
</dbReference>
<dbReference type="SMART" id="SM00242">
    <property type="entry name" value="MYSc"/>
    <property type="match status" value="1"/>
</dbReference>
<evidence type="ECO:0000256" key="1">
    <source>
        <dbReference type="ARBA" id="ARBA00004245"/>
    </source>
</evidence>
<dbReference type="Gene3D" id="1.20.58.530">
    <property type="match status" value="1"/>
</dbReference>
<keyword evidence="11" id="KW-0009">Actin-binding</keyword>
<evidence type="ECO:0000256" key="4">
    <source>
        <dbReference type="ARBA" id="ARBA00022737"/>
    </source>
</evidence>
<feature type="domain" description="Myosin motor" evidence="14">
    <location>
        <begin position="1"/>
        <end position="585"/>
    </location>
</feature>
<keyword evidence="8 11" id="KW-0505">Motor protein</keyword>
<dbReference type="Proteomes" id="UP001519460">
    <property type="component" value="Unassembled WGS sequence"/>
</dbReference>
<accession>A0ABD0JBV0</accession>
<evidence type="ECO:0000256" key="6">
    <source>
        <dbReference type="ARBA" id="ARBA00022840"/>
    </source>
</evidence>
<evidence type="ECO:0000256" key="7">
    <source>
        <dbReference type="ARBA" id="ARBA00023123"/>
    </source>
</evidence>
<dbReference type="InterPro" id="IPR008984">
    <property type="entry name" value="SMAD_FHA_dom_sf"/>
</dbReference>
<dbReference type="Pfam" id="PF00063">
    <property type="entry name" value="Myosin_head"/>
    <property type="match status" value="2"/>
</dbReference>
<dbReference type="SUPFAM" id="SSF52540">
    <property type="entry name" value="P-loop containing nucleoside triphosphate hydrolases"/>
    <property type="match status" value="1"/>
</dbReference>
<evidence type="ECO:0000256" key="11">
    <source>
        <dbReference type="PROSITE-ProRule" id="PRU00782"/>
    </source>
</evidence>
<sequence length="1027" mass="115127">MAAEPETVGRVTSPRAHRGHRVYRMLLTDFSPQAVLLTGRAGSGKTYAARSLVSQLMREARLSPMFGLGPRIVMAQHVLQTLVSTYCPGSPLSTRAIKMTTLYCRSDGHFVSGEVCALCLDKWRLVERPPGCGSFSIFYAMLGGLSDVDTQKYYLIDRYRLLDRNDGTPLFLGPDDHGRHVDVFQFFMTAVEQLGLDIPIRNYAGHEMSAVLALLAAILHLGNVHFAAHPQTGQAGVANHHELRAVADLLSVRPDQLEAGLMFNTTVVRGEMVQVPCTAEQSCWKRDSTAVEIYRRMISVLIGRVNVALMPQPQNVDFGALTPVAVIESPAHEDLQINRLETFLRNMAAERIERHLHDVIFQRDVEACEKERVQAYKIKFADNAELINMTFRVAYNASDFLSRNHGVLQENIRQVLLHSGNPLVATLAGVTFQSKGFPPEHLPPESFYATNLVQSDISYLMQRVECCNLHYIRCLRPNSDLTSPRFDQAEVTSQLKEACVVEVTRQRKFGYSNSMTQQDFVRSFRSIAFSSSATITSLSDACSAILEKAGLEGRGSGGDQNIVLMKAAGSADEGGEWGAVVLMKAASGGAVVLMKAASGGAVVFLRYWHVQKLHALKADDMRRVIIVQSVARRFLVRRRLGGRMTSGQQAAAVDQFSDYVTQAGAWAFHTVQEQADHDRNRFEGRLQNLRRSGLHHTPRYGDDHLNGRSGAVDPYTGEMYDNSDPPDDEQLFYDHVVERVLESLDSISEATWAKIIYMERERQVAKVYVESRAVIVDGSNAAFDGERFGLGACRNQYRDEESAYHRAFIHEGVRLKRDPDGNVWACRLCDQPIIVKGQNKPDASCLSADVLLCKGKLPQEQTIKIFDMKEFRSMIALDLKQGRFSRPRLRRACTIGLSFGRDDVRDLETACWLCVVNVKALHALDSDEIVREAQLQKVQMEMTSTEERVMKFVEDDARRRVARSRWARTDQRDHLQEKEAGARHMRQELRAKGVSVGETVGYSWETTGPEKTTMGALQQWVEPELHL</sequence>
<evidence type="ECO:0000259" key="13">
    <source>
        <dbReference type="PROSITE" id="PS51076"/>
    </source>
</evidence>
<dbReference type="PROSITE" id="PS51456">
    <property type="entry name" value="MYOSIN_MOTOR"/>
    <property type="match status" value="1"/>
</dbReference>
<feature type="region of interest" description="Actin-binding" evidence="11">
    <location>
        <begin position="457"/>
        <end position="479"/>
    </location>
</feature>
<dbReference type="Gene3D" id="3.40.850.10">
    <property type="entry name" value="Kinesin motor domain"/>
    <property type="match status" value="1"/>
</dbReference>
<dbReference type="InterPro" id="IPR001132">
    <property type="entry name" value="SMAD_dom_Dwarfin-type"/>
</dbReference>
<keyword evidence="9" id="KW-0206">Cytoskeleton</keyword>
<keyword evidence="7 11" id="KW-0518">Myosin</keyword>
<dbReference type="SMART" id="SM00524">
    <property type="entry name" value="DWB"/>
    <property type="match status" value="1"/>
</dbReference>
<dbReference type="GO" id="GO:0003779">
    <property type="term" value="F:actin binding"/>
    <property type="evidence" value="ECO:0007669"/>
    <property type="project" value="UniProtKB-KW"/>
</dbReference>
<dbReference type="InterPro" id="IPR052409">
    <property type="entry name" value="Myosin-III_kinase_activity"/>
</dbReference>
<evidence type="ECO:0000313" key="15">
    <source>
        <dbReference type="EMBL" id="KAK7469470.1"/>
    </source>
</evidence>
<evidence type="ECO:0000259" key="14">
    <source>
        <dbReference type="PROSITE" id="PS51456"/>
    </source>
</evidence>
<keyword evidence="4" id="KW-0677">Repeat</keyword>
<evidence type="ECO:0000313" key="16">
    <source>
        <dbReference type="Proteomes" id="UP001519460"/>
    </source>
</evidence>
<dbReference type="GO" id="GO:0003774">
    <property type="term" value="F:cytoskeletal motor activity"/>
    <property type="evidence" value="ECO:0007669"/>
    <property type="project" value="UniProtKB-UniRule"/>
</dbReference>
<dbReference type="PANTHER" id="PTHR46256">
    <property type="entry name" value="AGAP011099-PA"/>
    <property type="match status" value="1"/>
</dbReference>
<evidence type="ECO:0000256" key="2">
    <source>
        <dbReference type="ARBA" id="ARBA00004316"/>
    </source>
</evidence>
<evidence type="ECO:0000256" key="10">
    <source>
        <dbReference type="ARBA" id="ARBA00023273"/>
    </source>
</evidence>
<evidence type="ECO:0000256" key="9">
    <source>
        <dbReference type="ARBA" id="ARBA00023212"/>
    </source>
</evidence>
<dbReference type="Gene3D" id="2.60.200.10">
    <property type="match status" value="1"/>
</dbReference>
<evidence type="ECO:0000256" key="8">
    <source>
        <dbReference type="ARBA" id="ARBA00023175"/>
    </source>
</evidence>
<dbReference type="SUPFAM" id="SSF49879">
    <property type="entry name" value="SMAD/FHA domain"/>
    <property type="match status" value="1"/>
</dbReference>